<reference evidence="5 6" key="1">
    <citation type="submission" date="2018-11" db="EMBL/GenBank/DDBJ databases">
        <title>Genomes From Bacteria Associated with the Canine Oral Cavity: a Test Case for Automated Genome-Based Taxonomic Assignment.</title>
        <authorList>
            <person name="Coil D.A."/>
            <person name="Jospin G."/>
            <person name="Darling A.E."/>
            <person name="Wallis C."/>
            <person name="Davis I.J."/>
            <person name="Harris S."/>
            <person name="Eisen J.A."/>
            <person name="Holcombe L.J."/>
            <person name="O'Flynn C."/>
        </authorList>
    </citation>
    <scope>NUCLEOTIDE SEQUENCE [LARGE SCALE GENOMIC DNA]</scope>
    <source>
        <strain evidence="5 6">OH887_COT-365</strain>
    </source>
</reference>
<evidence type="ECO:0000256" key="2">
    <source>
        <dbReference type="SAM" id="MobiDB-lite"/>
    </source>
</evidence>
<dbReference type="SUPFAM" id="SSF49879">
    <property type="entry name" value="SMAD/FHA domain"/>
    <property type="match status" value="1"/>
</dbReference>
<dbReference type="RefSeq" id="WP_124845189.1">
    <property type="nucleotide sequence ID" value="NZ_RQZG01000012.1"/>
</dbReference>
<feature type="domain" description="FHA" evidence="4">
    <location>
        <begin position="219"/>
        <end position="275"/>
    </location>
</feature>
<dbReference type="InterPro" id="IPR008984">
    <property type="entry name" value="SMAD_FHA_dom_sf"/>
</dbReference>
<feature type="transmembrane region" description="Helical" evidence="3">
    <location>
        <begin position="46"/>
        <end position="65"/>
    </location>
</feature>
<feature type="transmembrane region" description="Helical" evidence="3">
    <location>
        <begin position="22"/>
        <end position="40"/>
    </location>
</feature>
<feature type="compositionally biased region" description="Low complexity" evidence="2">
    <location>
        <begin position="177"/>
        <end position="189"/>
    </location>
</feature>
<keyword evidence="3" id="KW-0812">Transmembrane</keyword>
<feature type="compositionally biased region" description="Low complexity" evidence="2">
    <location>
        <begin position="122"/>
        <end position="147"/>
    </location>
</feature>
<proteinExistence type="predicted"/>
<dbReference type="AlphaFoldDB" id="A0A3P1T4T6"/>
<dbReference type="OrthoDB" id="3254248at2"/>
<dbReference type="EMBL" id="RQZG01000012">
    <property type="protein sequence ID" value="RRD04334.1"/>
    <property type="molecule type" value="Genomic_DNA"/>
</dbReference>
<accession>A0A3P1T4T6</accession>
<keyword evidence="3" id="KW-0472">Membrane</keyword>
<protein>
    <recommendedName>
        <fullName evidence="4">FHA domain-containing protein</fullName>
    </recommendedName>
</protein>
<sequence>MTGAVAPDERPEFPPATTVQQWVGPLLDVMLLGVVAWTTWWLSRSVVLVTLTALEAMVVLLLVVAHSGRSPGGLVVGAARVRQGSTRAPGLGLGLLRSEAIDLRRDAWQRAEQRAERRRARAAQTASPPPRVAVVTRPTRTAATAPSPWSPVPIPSPATIPTPAPSPTPVAPPAPGPSRSASPAPAESIWAPPSSMLPRPVVPHLVLPTGERVPVDVTLYVGRSPRVSAPDARSVPIPEAPESLSRTHLVLSPAEGGVWVEDVSAHGSELRHRNGERHRLAPGERTRVSVGTQIVVQGVLLRITAGDLS</sequence>
<dbReference type="PROSITE" id="PS50006">
    <property type="entry name" value="FHA_DOMAIN"/>
    <property type="match status" value="1"/>
</dbReference>
<keyword evidence="3" id="KW-1133">Transmembrane helix</keyword>
<evidence type="ECO:0000256" key="1">
    <source>
        <dbReference type="ARBA" id="ARBA00022553"/>
    </source>
</evidence>
<evidence type="ECO:0000313" key="5">
    <source>
        <dbReference type="EMBL" id="RRD04334.1"/>
    </source>
</evidence>
<evidence type="ECO:0000256" key="3">
    <source>
        <dbReference type="SAM" id="Phobius"/>
    </source>
</evidence>
<feature type="compositionally biased region" description="Pro residues" evidence="2">
    <location>
        <begin position="148"/>
        <end position="176"/>
    </location>
</feature>
<evidence type="ECO:0000313" key="6">
    <source>
        <dbReference type="Proteomes" id="UP000280819"/>
    </source>
</evidence>
<dbReference type="Proteomes" id="UP000280819">
    <property type="component" value="Unassembled WGS sequence"/>
</dbReference>
<keyword evidence="1" id="KW-0597">Phosphoprotein</keyword>
<name>A0A3P1T4T6_9ACTN</name>
<organism evidence="5 6">
    <name type="scientific">Arachnia propionica</name>
    <dbReference type="NCBI Taxonomy" id="1750"/>
    <lineage>
        <taxon>Bacteria</taxon>
        <taxon>Bacillati</taxon>
        <taxon>Actinomycetota</taxon>
        <taxon>Actinomycetes</taxon>
        <taxon>Propionibacteriales</taxon>
        <taxon>Propionibacteriaceae</taxon>
        <taxon>Arachnia</taxon>
    </lineage>
</organism>
<comment type="caution">
    <text evidence="5">The sequence shown here is derived from an EMBL/GenBank/DDBJ whole genome shotgun (WGS) entry which is preliminary data.</text>
</comment>
<dbReference type="Gene3D" id="2.60.200.20">
    <property type="match status" value="1"/>
</dbReference>
<gene>
    <name evidence="5" type="ORF">EII34_10920</name>
</gene>
<evidence type="ECO:0000259" key="4">
    <source>
        <dbReference type="PROSITE" id="PS50006"/>
    </source>
</evidence>
<dbReference type="InterPro" id="IPR000253">
    <property type="entry name" value="FHA_dom"/>
</dbReference>
<feature type="region of interest" description="Disordered" evidence="2">
    <location>
        <begin position="112"/>
        <end position="195"/>
    </location>
</feature>